<evidence type="ECO:0000313" key="2">
    <source>
        <dbReference type="Proteomes" id="UP001597185"/>
    </source>
</evidence>
<dbReference type="RefSeq" id="WP_256397169.1">
    <property type="nucleotide sequence ID" value="NZ_JANHDL010000004.1"/>
</dbReference>
<dbReference type="EMBL" id="JBHUDB010000002">
    <property type="protein sequence ID" value="MFD1570359.1"/>
    <property type="molecule type" value="Genomic_DNA"/>
</dbReference>
<evidence type="ECO:0000313" key="1">
    <source>
        <dbReference type="EMBL" id="MFD1570359.1"/>
    </source>
</evidence>
<proteinExistence type="predicted"/>
<comment type="caution">
    <text evidence="1">The sequence shown here is derived from an EMBL/GenBank/DDBJ whole genome shotgun (WGS) entry which is preliminary data.</text>
</comment>
<reference evidence="1 2" key="1">
    <citation type="journal article" date="2019" name="Int. J. Syst. Evol. Microbiol.">
        <title>The Global Catalogue of Microorganisms (GCM) 10K type strain sequencing project: providing services to taxonomists for standard genome sequencing and annotation.</title>
        <authorList>
            <consortium name="The Broad Institute Genomics Platform"/>
            <consortium name="The Broad Institute Genome Sequencing Center for Infectious Disease"/>
            <person name="Wu L."/>
            <person name="Ma J."/>
        </authorList>
    </citation>
    <scope>NUCLEOTIDE SEQUENCE [LARGE SCALE GENOMIC DNA]</scope>
    <source>
        <strain evidence="1 2">CGMCC 1.12689</strain>
    </source>
</reference>
<dbReference type="AlphaFoldDB" id="A0ABD6BZ52"/>
<name>A0ABD6BZ52_9EURY</name>
<accession>A0ABD6BZ52</accession>
<keyword evidence="2" id="KW-1185">Reference proteome</keyword>
<sequence>MTTRERETTEPRSFTPITEHPLPFSDGLSDFLESHPQFDADDDVGVDELHEEYTTTLADNGYWRVFRVDLYGYSDWVYVWHSEFGDGLKIPTGEWRFGNFAEVFALLLSDEPGTIDDHTGDGCPYCQGTLSSSLQQSGSHKQTCTRCGRSRIIG</sequence>
<gene>
    <name evidence="1" type="ORF">ACFR9T_07110</name>
</gene>
<protein>
    <submittedName>
        <fullName evidence="1">Uncharacterized protein</fullName>
    </submittedName>
</protein>
<organism evidence="1 2">
    <name type="scientific">Halorubrum laminariae</name>
    <dbReference type="NCBI Taxonomy" id="1433523"/>
    <lineage>
        <taxon>Archaea</taxon>
        <taxon>Methanobacteriati</taxon>
        <taxon>Methanobacteriota</taxon>
        <taxon>Stenosarchaea group</taxon>
        <taxon>Halobacteria</taxon>
        <taxon>Halobacteriales</taxon>
        <taxon>Haloferacaceae</taxon>
        <taxon>Halorubrum</taxon>
    </lineage>
</organism>
<dbReference type="Proteomes" id="UP001597185">
    <property type="component" value="Unassembled WGS sequence"/>
</dbReference>